<comment type="cofactor">
    <cofactor evidence="1">
        <name>Zn(2+)</name>
        <dbReference type="ChEBI" id="CHEBI:29105"/>
    </cofactor>
</comment>
<evidence type="ECO:0000256" key="1">
    <source>
        <dbReference type="ARBA" id="ARBA00001947"/>
    </source>
</evidence>
<reference evidence="14" key="2">
    <citation type="journal article" date="2019" name="Int. J. Syst. Evol. Microbiol.">
        <title>Faecalibacillus intestinalis gen. nov., sp. nov. and Faecalibacillus faecis sp. nov., isolated from human faeces.</title>
        <authorList>
            <person name="Seo B."/>
            <person name="Jeon K."/>
            <person name="Baek I."/>
            <person name="Lee Y.M."/>
            <person name="Baek K."/>
            <person name="Ko G."/>
        </authorList>
    </citation>
    <scope>NUCLEOTIDE SEQUENCE</scope>
    <source>
        <strain evidence="14">SNUG30370</strain>
    </source>
</reference>
<dbReference type="GeneID" id="77469938"/>
<evidence type="ECO:0000256" key="6">
    <source>
        <dbReference type="ARBA" id="ARBA00022801"/>
    </source>
</evidence>
<comment type="similarity">
    <text evidence="3">Belongs to the peptidase M50B family.</text>
</comment>
<evidence type="ECO:0000256" key="8">
    <source>
        <dbReference type="ARBA" id="ARBA00022989"/>
    </source>
</evidence>
<name>A0A2T3G280_9FIRM</name>
<dbReference type="CDD" id="cd06163">
    <property type="entry name" value="S2P-M50_PDZ_RseP-like"/>
    <property type="match status" value="1"/>
</dbReference>
<feature type="domain" description="Peptidase M50" evidence="12">
    <location>
        <begin position="10"/>
        <end position="345"/>
    </location>
</feature>
<sequence>MQTIINIIVFFLILGAIVLIHELGHFLTAKLFGVYCAEFSIGMGPKLFSKKKGETEYQIRALPIGGYVAMAGEADQEDNEIMKDVPYERTLKGIKTWKKCVIMLAGVFMNFVLALVLLIGIYSFVEVQTNTSEIGSVVKNKGAALAGIEAGDVINKITINNEEHIIASFSDIQEVLDNENLQLDTDTVTMKVGLTRNKHYLEKKVTAKYNNETKSYVMGITAAMKQLTFAEAIRQGINQFIEYALLIFTTLGKLITDMTHTVSQLSGPVGIYTVTAQVTQTGSISTLLSLTALLSTNIGMFNLLPIPGLDGSQVLFALIEKVIRREIPTRIKYALQMAGLILAFGLMIFATVNDIGKFF</sequence>
<keyword evidence="5 11" id="KW-0812">Transmembrane</keyword>
<evidence type="ECO:0000313" key="14">
    <source>
        <dbReference type="EMBL" id="PST41638.1"/>
    </source>
</evidence>
<gene>
    <name evidence="14" type="ORF">C7U55_02300</name>
    <name evidence="13" type="ORF">LJD69_01825</name>
</gene>
<reference evidence="13" key="3">
    <citation type="submission" date="2021-10" db="EMBL/GenBank/DDBJ databases">
        <title>Collection of gut derived symbiotic bacterial strains cultured from healthy donors.</title>
        <authorList>
            <person name="Lin H."/>
            <person name="Littmann E."/>
            <person name="Kohout C."/>
            <person name="Pamer E.G."/>
        </authorList>
    </citation>
    <scope>NUCLEOTIDE SEQUENCE</scope>
    <source>
        <strain evidence="13">DFI.4.48</strain>
    </source>
</reference>
<evidence type="ECO:0000256" key="10">
    <source>
        <dbReference type="ARBA" id="ARBA00023136"/>
    </source>
</evidence>
<evidence type="ECO:0000256" key="4">
    <source>
        <dbReference type="ARBA" id="ARBA00022670"/>
    </source>
</evidence>
<dbReference type="InterPro" id="IPR036034">
    <property type="entry name" value="PDZ_sf"/>
</dbReference>
<dbReference type="AlphaFoldDB" id="A0A2T3G280"/>
<dbReference type="InterPro" id="IPR004387">
    <property type="entry name" value="Pept_M50_Zn"/>
</dbReference>
<evidence type="ECO:0000256" key="3">
    <source>
        <dbReference type="ARBA" id="ARBA00007931"/>
    </source>
</evidence>
<comment type="subcellular location">
    <subcellularLocation>
        <location evidence="2">Membrane</location>
        <topology evidence="2">Multi-pass membrane protein</topology>
    </subcellularLocation>
</comment>
<evidence type="ECO:0000256" key="5">
    <source>
        <dbReference type="ARBA" id="ARBA00022692"/>
    </source>
</evidence>
<dbReference type="RefSeq" id="WP_106987166.1">
    <property type="nucleotide sequence ID" value="NZ_DBGCOW010000040.1"/>
</dbReference>
<keyword evidence="8 11" id="KW-1133">Transmembrane helix</keyword>
<keyword evidence="10 11" id="KW-0472">Membrane</keyword>
<dbReference type="PANTHER" id="PTHR42837:SF2">
    <property type="entry name" value="MEMBRANE METALLOPROTEASE ARASP2, CHLOROPLASTIC-RELATED"/>
    <property type="match status" value="1"/>
</dbReference>
<dbReference type="PANTHER" id="PTHR42837">
    <property type="entry name" value="REGULATOR OF SIGMA-E PROTEASE RSEP"/>
    <property type="match status" value="1"/>
</dbReference>
<dbReference type="Proteomes" id="UP001198439">
    <property type="component" value="Unassembled WGS sequence"/>
</dbReference>
<evidence type="ECO:0000313" key="15">
    <source>
        <dbReference type="Proteomes" id="UP000241201"/>
    </source>
</evidence>
<reference evidence="15" key="1">
    <citation type="submission" date="2018-03" db="EMBL/GenBank/DDBJ databases">
        <title>Lachnoclostridium SNUG30370 gen.nov., sp.nov., isolated from human faeces.</title>
        <authorList>
            <person name="Seo B."/>
            <person name="Jeon K."/>
            <person name="Ko G."/>
        </authorList>
    </citation>
    <scope>NUCLEOTIDE SEQUENCE [LARGE SCALE GENOMIC DNA]</scope>
    <source>
        <strain evidence="15">SNUG30370</strain>
    </source>
</reference>
<comment type="caution">
    <text evidence="14">The sequence shown here is derived from an EMBL/GenBank/DDBJ whole genome shotgun (WGS) entry which is preliminary data.</text>
</comment>
<evidence type="ECO:0000259" key="12">
    <source>
        <dbReference type="Pfam" id="PF02163"/>
    </source>
</evidence>
<dbReference type="Pfam" id="PF02163">
    <property type="entry name" value="Peptidase_M50"/>
    <property type="match status" value="1"/>
</dbReference>
<keyword evidence="9 14" id="KW-0482">Metalloprotease</keyword>
<dbReference type="InterPro" id="IPR008915">
    <property type="entry name" value="Peptidase_M50"/>
</dbReference>
<keyword evidence="15" id="KW-1185">Reference proteome</keyword>
<dbReference type="EMBL" id="JAJDKZ010000003">
    <property type="protein sequence ID" value="MCB8609332.1"/>
    <property type="molecule type" value="Genomic_DNA"/>
</dbReference>
<keyword evidence="4 14" id="KW-0645">Protease</keyword>
<evidence type="ECO:0000256" key="7">
    <source>
        <dbReference type="ARBA" id="ARBA00022833"/>
    </source>
</evidence>
<accession>A0A2T3G280</accession>
<feature type="transmembrane region" description="Helical" evidence="11">
    <location>
        <begin position="333"/>
        <end position="352"/>
    </location>
</feature>
<dbReference type="GO" id="GO:0004222">
    <property type="term" value="F:metalloendopeptidase activity"/>
    <property type="evidence" value="ECO:0007669"/>
    <property type="project" value="InterPro"/>
</dbReference>
<organism evidence="14 15">
    <name type="scientific">Faecalibacillus faecis</name>
    <dbReference type="NCBI Taxonomy" id="1982628"/>
    <lineage>
        <taxon>Bacteria</taxon>
        <taxon>Bacillati</taxon>
        <taxon>Bacillota</taxon>
        <taxon>Erysipelotrichia</taxon>
        <taxon>Erysipelotrichales</taxon>
        <taxon>Coprobacillaceae</taxon>
        <taxon>Faecalibacillus</taxon>
    </lineage>
</organism>
<evidence type="ECO:0000256" key="9">
    <source>
        <dbReference type="ARBA" id="ARBA00023049"/>
    </source>
</evidence>
<dbReference type="GO" id="GO:0006508">
    <property type="term" value="P:proteolysis"/>
    <property type="evidence" value="ECO:0007669"/>
    <property type="project" value="UniProtKB-KW"/>
</dbReference>
<proteinExistence type="inferred from homology"/>
<evidence type="ECO:0000313" key="13">
    <source>
        <dbReference type="EMBL" id="MCB8609332.1"/>
    </source>
</evidence>
<dbReference type="SUPFAM" id="SSF50156">
    <property type="entry name" value="PDZ domain-like"/>
    <property type="match status" value="1"/>
</dbReference>
<feature type="transmembrane region" description="Helical" evidence="11">
    <location>
        <begin position="7"/>
        <end position="26"/>
    </location>
</feature>
<protein>
    <submittedName>
        <fullName evidence="14">RIP metalloprotease RseP</fullName>
    </submittedName>
    <submittedName>
        <fullName evidence="13">Site-2 protease family protein</fullName>
    </submittedName>
</protein>
<feature type="transmembrane region" description="Helical" evidence="11">
    <location>
        <begin position="101"/>
        <end position="125"/>
    </location>
</feature>
<keyword evidence="7" id="KW-0862">Zinc</keyword>
<evidence type="ECO:0000256" key="2">
    <source>
        <dbReference type="ARBA" id="ARBA00004141"/>
    </source>
</evidence>
<evidence type="ECO:0000256" key="11">
    <source>
        <dbReference type="SAM" id="Phobius"/>
    </source>
</evidence>
<dbReference type="EMBL" id="PYLP01000002">
    <property type="protein sequence ID" value="PST41638.1"/>
    <property type="molecule type" value="Genomic_DNA"/>
</dbReference>
<keyword evidence="6" id="KW-0378">Hydrolase</keyword>
<dbReference type="Gene3D" id="2.30.42.10">
    <property type="match status" value="1"/>
</dbReference>
<dbReference type="GO" id="GO:0016020">
    <property type="term" value="C:membrane"/>
    <property type="evidence" value="ECO:0007669"/>
    <property type="project" value="UniProtKB-SubCell"/>
</dbReference>
<dbReference type="Proteomes" id="UP000241201">
    <property type="component" value="Unassembled WGS sequence"/>
</dbReference>